<proteinExistence type="inferred from homology"/>
<dbReference type="GO" id="GO:0000177">
    <property type="term" value="C:cytoplasmic exosome (RNase complex)"/>
    <property type="evidence" value="ECO:0007669"/>
    <property type="project" value="TreeGrafter"/>
</dbReference>
<dbReference type="GO" id="GO:0005730">
    <property type="term" value="C:nucleolus"/>
    <property type="evidence" value="ECO:0007669"/>
    <property type="project" value="UniProtKB-SubCell"/>
</dbReference>
<evidence type="ECO:0000259" key="8">
    <source>
        <dbReference type="Pfam" id="PF01138"/>
    </source>
</evidence>
<dbReference type="EMBL" id="LUGG01000009">
    <property type="protein sequence ID" value="OBZ72662.1"/>
    <property type="molecule type" value="Genomic_DNA"/>
</dbReference>
<evidence type="ECO:0000256" key="4">
    <source>
        <dbReference type="ARBA" id="ARBA00022490"/>
    </source>
</evidence>
<dbReference type="FunFam" id="3.30.230.70:FF:000004">
    <property type="entry name" value="Exosome complex component Rrp41"/>
    <property type="match status" value="1"/>
</dbReference>
<keyword evidence="11" id="KW-1185">Reference proteome</keyword>
<comment type="subunit">
    <text evidence="6">Component of the RNA exosome complex. Specifically part of the catalytically inactive RNA exosome core complex (Exo-9) which may associate with the catalytic subunits RRP6 and DIS3 in cytoplasmic- and nuclear-specific RNA exosome complex forms. Exo-9 is formed by a hexameric base ring of RNase PH domain-containing subunits and a cap ring consisting of CSL4, RRP4 and RRP40.</text>
</comment>
<evidence type="ECO:0000256" key="6">
    <source>
        <dbReference type="ARBA" id="ARBA00063066"/>
    </source>
</evidence>
<keyword evidence="5" id="KW-0271">Exosome</keyword>
<dbReference type="PANTHER" id="PTHR11953:SF0">
    <property type="entry name" value="EXOSOME COMPLEX COMPONENT RRP41"/>
    <property type="match status" value="1"/>
</dbReference>
<dbReference type="Proteomes" id="UP000092993">
    <property type="component" value="Unassembled WGS sequence"/>
</dbReference>
<dbReference type="STRING" id="5627.A0A1C7M747"/>
<comment type="caution">
    <text evidence="10">The sequence shown here is derived from an EMBL/GenBank/DDBJ whole genome shotgun (WGS) entry which is preliminary data.</text>
</comment>
<dbReference type="InterPro" id="IPR036345">
    <property type="entry name" value="ExoRNase_PH_dom2_sf"/>
</dbReference>
<accession>A0A1C7M747</accession>
<dbReference type="AlphaFoldDB" id="A0A1C7M747"/>
<dbReference type="GO" id="GO:0071051">
    <property type="term" value="P:poly(A)-dependent snoRNA 3'-end processing"/>
    <property type="evidence" value="ECO:0007669"/>
    <property type="project" value="TreeGrafter"/>
</dbReference>
<organism evidence="10 11">
    <name type="scientific">Grifola frondosa</name>
    <name type="common">Maitake</name>
    <name type="synonym">Polyporus frondosus</name>
    <dbReference type="NCBI Taxonomy" id="5627"/>
    <lineage>
        <taxon>Eukaryota</taxon>
        <taxon>Fungi</taxon>
        <taxon>Dikarya</taxon>
        <taxon>Basidiomycota</taxon>
        <taxon>Agaricomycotina</taxon>
        <taxon>Agaricomycetes</taxon>
        <taxon>Polyporales</taxon>
        <taxon>Grifolaceae</taxon>
        <taxon>Grifola</taxon>
    </lineage>
</organism>
<feature type="domain" description="Exoribonuclease phosphorolytic" evidence="9">
    <location>
        <begin position="200"/>
        <end position="264"/>
    </location>
</feature>
<evidence type="ECO:0000313" key="11">
    <source>
        <dbReference type="Proteomes" id="UP000092993"/>
    </source>
</evidence>
<protein>
    <recommendedName>
        <fullName evidence="7">Ribosomal RNA-processing protein 41</fullName>
    </recommendedName>
</protein>
<dbReference type="Gene3D" id="3.30.230.70">
    <property type="entry name" value="GHMP Kinase, N-terminal domain"/>
    <property type="match status" value="1"/>
</dbReference>
<dbReference type="SUPFAM" id="SSF54211">
    <property type="entry name" value="Ribosomal protein S5 domain 2-like"/>
    <property type="match status" value="1"/>
</dbReference>
<evidence type="ECO:0000256" key="7">
    <source>
        <dbReference type="ARBA" id="ARBA00077929"/>
    </source>
</evidence>
<keyword evidence="4" id="KW-0963">Cytoplasm</keyword>
<dbReference type="GO" id="GO:0000176">
    <property type="term" value="C:nuclear exosome (RNase complex)"/>
    <property type="evidence" value="ECO:0007669"/>
    <property type="project" value="UniProtKB-ARBA"/>
</dbReference>
<comment type="subcellular location">
    <subcellularLocation>
        <location evidence="1">Cytoplasm</location>
    </subcellularLocation>
    <subcellularLocation>
        <location evidence="2">Nucleus</location>
        <location evidence="2">Nucleolus</location>
    </subcellularLocation>
</comment>
<dbReference type="SUPFAM" id="SSF55666">
    <property type="entry name" value="Ribonuclease PH domain 2-like"/>
    <property type="match status" value="1"/>
</dbReference>
<gene>
    <name evidence="10" type="primary">EXOSC4</name>
    <name evidence="10" type="ORF">A0H81_07477</name>
</gene>
<dbReference type="OMA" id="ECRINTH"/>
<evidence type="ECO:0000256" key="2">
    <source>
        <dbReference type="ARBA" id="ARBA00004604"/>
    </source>
</evidence>
<dbReference type="GO" id="GO:0016075">
    <property type="term" value="P:rRNA catabolic process"/>
    <property type="evidence" value="ECO:0007669"/>
    <property type="project" value="TreeGrafter"/>
</dbReference>
<evidence type="ECO:0000313" key="10">
    <source>
        <dbReference type="EMBL" id="OBZ72662.1"/>
    </source>
</evidence>
<sequence length="312" mass="34591">MVMRSVELPDLVRMNSYKATTTPLHFAPWSAPFLDHPFSAYSPRLQSSRVEILNDGGYRSDGRRQYELRDISIDLSQQGTADGSAIITHASPRSSSLFFGPREAKMRSQTLHDRAVLNVEMSVLPFSTGERRKRSRADRRILELASTIKSTFEPVVQTNLYPRSQIDIFVQVLQQDGGLLQACINATTLALVTAGIPLLDFVCAVTGGVHSTAPMLDLTTLEENDLPHVTVAVMPHTKKVTLVTMETRLHVDRFADIFKLACEAGQTVHKEMRRAVKDRTSALVGAIDSGLKHATGEAVERDGTIEDRMNDF</sequence>
<dbReference type="InterPro" id="IPR020568">
    <property type="entry name" value="Ribosomal_Su5_D2-typ_SF"/>
</dbReference>
<dbReference type="InterPro" id="IPR027408">
    <property type="entry name" value="PNPase/RNase_PH_dom_sf"/>
</dbReference>
<feature type="domain" description="Exoribonuclease phosphorolytic" evidence="8">
    <location>
        <begin position="67"/>
        <end position="197"/>
    </location>
</feature>
<evidence type="ECO:0000256" key="1">
    <source>
        <dbReference type="ARBA" id="ARBA00004496"/>
    </source>
</evidence>
<dbReference type="Pfam" id="PF01138">
    <property type="entry name" value="RNase_PH"/>
    <property type="match status" value="1"/>
</dbReference>
<dbReference type="Pfam" id="PF03725">
    <property type="entry name" value="RNase_PH_C"/>
    <property type="match status" value="1"/>
</dbReference>
<evidence type="ECO:0000256" key="5">
    <source>
        <dbReference type="ARBA" id="ARBA00022835"/>
    </source>
</evidence>
<comment type="similarity">
    <text evidence="3">Belongs to the RNase PH family.</text>
</comment>
<dbReference type="PANTHER" id="PTHR11953">
    <property type="entry name" value="EXOSOME COMPLEX COMPONENT"/>
    <property type="match status" value="1"/>
</dbReference>
<dbReference type="GO" id="GO:0003723">
    <property type="term" value="F:RNA binding"/>
    <property type="evidence" value="ECO:0007669"/>
    <property type="project" value="TreeGrafter"/>
</dbReference>
<dbReference type="InterPro" id="IPR015847">
    <property type="entry name" value="ExoRNase_PH_dom2"/>
</dbReference>
<dbReference type="GO" id="GO:0034475">
    <property type="term" value="P:U4 snRNA 3'-end processing"/>
    <property type="evidence" value="ECO:0007669"/>
    <property type="project" value="TreeGrafter"/>
</dbReference>
<name>A0A1C7M747_GRIFR</name>
<reference evidence="10 11" key="1">
    <citation type="submission" date="2016-03" db="EMBL/GenBank/DDBJ databases">
        <title>Whole genome sequencing of Grifola frondosa 9006-11.</title>
        <authorList>
            <person name="Min B."/>
            <person name="Park H."/>
            <person name="Kim J.-G."/>
            <person name="Cho H."/>
            <person name="Oh Y.-L."/>
            <person name="Kong W.-S."/>
            <person name="Choi I.-G."/>
        </authorList>
    </citation>
    <scope>NUCLEOTIDE SEQUENCE [LARGE SCALE GENOMIC DNA]</scope>
    <source>
        <strain evidence="10 11">9006-11</strain>
    </source>
</reference>
<dbReference type="CDD" id="cd11370">
    <property type="entry name" value="RNase_PH_RRP41"/>
    <property type="match status" value="1"/>
</dbReference>
<evidence type="ECO:0000256" key="3">
    <source>
        <dbReference type="ARBA" id="ARBA00006678"/>
    </source>
</evidence>
<dbReference type="GO" id="GO:0071028">
    <property type="term" value="P:nuclear mRNA surveillance"/>
    <property type="evidence" value="ECO:0007669"/>
    <property type="project" value="TreeGrafter"/>
</dbReference>
<dbReference type="OrthoDB" id="437922at2759"/>
<dbReference type="InterPro" id="IPR001247">
    <property type="entry name" value="ExoRNase_PH_dom1"/>
</dbReference>
<dbReference type="InterPro" id="IPR050080">
    <property type="entry name" value="RNase_PH"/>
</dbReference>
<evidence type="ECO:0000259" key="9">
    <source>
        <dbReference type="Pfam" id="PF03725"/>
    </source>
</evidence>